<evidence type="ECO:0000313" key="1">
    <source>
        <dbReference type="EMBL" id="MBC2882239.1"/>
    </source>
</evidence>
<proteinExistence type="predicted"/>
<gene>
    <name evidence="1" type="ORF">H7R39_02945</name>
</gene>
<evidence type="ECO:0000313" key="2">
    <source>
        <dbReference type="Proteomes" id="UP000552683"/>
    </source>
</evidence>
<keyword evidence="2" id="KW-1185">Reference proteome</keyword>
<name>A0A842J870_9BACT</name>
<sequence length="72" mass="8369">MNLNFNEKGEFKFGKFDYEKARETAQNCAKFKLDNDEEETSCGGEISCYDCAFRRWSAESFICAIFIENSQI</sequence>
<protein>
    <submittedName>
        <fullName evidence="1">Molybdopterin biosynthesis protein MoeB</fullName>
    </submittedName>
</protein>
<organism evidence="1 2">
    <name type="scientific">Campylobacter massiliensis</name>
    <dbReference type="NCBI Taxonomy" id="2762557"/>
    <lineage>
        <taxon>Bacteria</taxon>
        <taxon>Pseudomonadati</taxon>
        <taxon>Campylobacterota</taxon>
        <taxon>Epsilonproteobacteria</taxon>
        <taxon>Campylobacterales</taxon>
        <taxon>Campylobacteraceae</taxon>
        <taxon>Campylobacter</taxon>
    </lineage>
</organism>
<reference evidence="1 2" key="1">
    <citation type="submission" date="2020-08" db="EMBL/GenBank/DDBJ databases">
        <title>Complete genome and description of Campylobacter massiliensis Marseille-Q3452 sp. nov.</title>
        <authorList>
            <person name="Antezack A."/>
        </authorList>
    </citation>
    <scope>NUCLEOTIDE SEQUENCE [LARGE SCALE GENOMIC DNA]</scope>
    <source>
        <strain evidence="1 2">Marseille-Q3452</strain>
    </source>
</reference>
<comment type="caution">
    <text evidence="1">The sequence shown here is derived from an EMBL/GenBank/DDBJ whole genome shotgun (WGS) entry which is preliminary data.</text>
</comment>
<dbReference type="AlphaFoldDB" id="A0A842J870"/>
<dbReference type="Proteomes" id="UP000552683">
    <property type="component" value="Unassembled WGS sequence"/>
</dbReference>
<dbReference type="RefSeq" id="WP_185897897.1">
    <property type="nucleotide sequence ID" value="NZ_JACLZK010000001.1"/>
</dbReference>
<dbReference type="EMBL" id="JACLZK010000001">
    <property type="protein sequence ID" value="MBC2882239.1"/>
    <property type="molecule type" value="Genomic_DNA"/>
</dbReference>
<accession>A0A842J870</accession>